<comment type="caution">
    <text evidence="2">The sequence shown here is derived from an EMBL/GenBank/DDBJ whole genome shotgun (WGS) entry which is preliminary data.</text>
</comment>
<sequence>MTPPEARRKLQKRGYSKSKERPRPPRGDSIAVKRSPVPLFVPSGHQPNRTVTVRESLGSRSDEPAGGDGVGAGGEDARRGQTPGNETVIAFKQVPDFPPRTGQNERAGLICASARVYSRPSEGTASLDMNI</sequence>
<name>A0A3S5BSG8_9PLAT</name>
<feature type="compositionally biased region" description="Basic and acidic residues" evidence="1">
    <location>
        <begin position="17"/>
        <end position="26"/>
    </location>
</feature>
<protein>
    <submittedName>
        <fullName evidence="2">Uncharacterized protein</fullName>
    </submittedName>
</protein>
<dbReference type="AlphaFoldDB" id="A0A3S5BSG8"/>
<dbReference type="EMBL" id="CAAALY010027796">
    <property type="protein sequence ID" value="VEL16266.1"/>
    <property type="molecule type" value="Genomic_DNA"/>
</dbReference>
<keyword evidence="3" id="KW-1185">Reference proteome</keyword>
<evidence type="ECO:0000313" key="2">
    <source>
        <dbReference type="EMBL" id="VEL16266.1"/>
    </source>
</evidence>
<reference evidence="2" key="1">
    <citation type="submission" date="2018-11" db="EMBL/GenBank/DDBJ databases">
        <authorList>
            <consortium name="Pathogen Informatics"/>
        </authorList>
    </citation>
    <scope>NUCLEOTIDE SEQUENCE</scope>
</reference>
<proteinExistence type="predicted"/>
<organism evidence="2 3">
    <name type="scientific">Protopolystoma xenopodis</name>
    <dbReference type="NCBI Taxonomy" id="117903"/>
    <lineage>
        <taxon>Eukaryota</taxon>
        <taxon>Metazoa</taxon>
        <taxon>Spiralia</taxon>
        <taxon>Lophotrochozoa</taxon>
        <taxon>Platyhelminthes</taxon>
        <taxon>Monogenea</taxon>
        <taxon>Polyopisthocotylea</taxon>
        <taxon>Polystomatidea</taxon>
        <taxon>Polystomatidae</taxon>
        <taxon>Protopolystoma</taxon>
    </lineage>
</organism>
<feature type="region of interest" description="Disordered" evidence="1">
    <location>
        <begin position="1"/>
        <end position="84"/>
    </location>
</feature>
<accession>A0A3S5BSG8</accession>
<gene>
    <name evidence="2" type="ORF">PXEA_LOCUS9706</name>
</gene>
<evidence type="ECO:0000313" key="3">
    <source>
        <dbReference type="Proteomes" id="UP000784294"/>
    </source>
</evidence>
<dbReference type="Proteomes" id="UP000784294">
    <property type="component" value="Unassembled WGS sequence"/>
</dbReference>
<evidence type="ECO:0000256" key="1">
    <source>
        <dbReference type="SAM" id="MobiDB-lite"/>
    </source>
</evidence>